<dbReference type="AlphaFoldDB" id="E0XW32"/>
<accession>E0XW32</accession>
<reference evidence="4" key="1">
    <citation type="journal article" date="2011" name="Environ. Microbiol.">
        <title>Time-series analyses of Monterey Bay coastal microbial picoplankton using a 'genome proxy' microarray.</title>
        <authorList>
            <person name="Rich V.I."/>
            <person name="Pham V.D."/>
            <person name="Eppley J."/>
            <person name="Shi Y."/>
            <person name="DeLong E.F."/>
        </authorList>
    </citation>
    <scope>NUCLEOTIDE SEQUENCE</scope>
</reference>
<name>E0XW32_9PROT</name>
<dbReference type="GO" id="GO:0015074">
    <property type="term" value="P:DNA integration"/>
    <property type="evidence" value="ECO:0007669"/>
    <property type="project" value="InterPro"/>
</dbReference>
<dbReference type="InterPro" id="IPR011010">
    <property type="entry name" value="DNA_brk_join_enz"/>
</dbReference>
<feature type="domain" description="Tyr recombinase" evidence="3">
    <location>
        <begin position="303"/>
        <end position="503"/>
    </location>
</feature>
<dbReference type="GO" id="GO:0006310">
    <property type="term" value="P:DNA recombination"/>
    <property type="evidence" value="ECO:0007669"/>
    <property type="project" value="UniProtKB-KW"/>
</dbReference>
<evidence type="ECO:0000313" key="4">
    <source>
        <dbReference type="EMBL" id="ADI18623.1"/>
    </source>
</evidence>
<feature type="region of interest" description="Disordered" evidence="2">
    <location>
        <begin position="505"/>
        <end position="528"/>
    </location>
</feature>
<sequence>MFDKDPVDVPANTAWLRQRLKQFHPKQAGVSAKRFSNIKSSVLSAMRRTGAGTKRTEWLDALTPEWKVLFDPIPVREDRYKLSRFFRWCSRSGIRPIEVDNETVTAFEAMLVSETLVKEPNKIVRQAVLVWNKCQGVIQGWPGITLERVSKRQPWTFPLSTFPQRFQDDAEHWCSRLGMSDLFDDEAPARACRPATIGHRRFQIRMMASALVRTGYDQAKITSLACLVDVERFKAGLRYMMDRGDGRPTEAIHGLAMGLKAIARHHVKVDESHLDQLRKICARLDQQVDGHRETTRTRLAQFDDPLNLYRLLLLPEQLAEKAKTPGPKPRSAALLLQTAAAIEILLYCPMRIGNLASLRMDRHLRWESRGRSPILHIVILGDEVKNGNPLHFELTGASADIVRDYIDRGRPQLSDQPGDALFPKLNGDPKGPGDLSQQIKRVIFKETGLTVNPHLFRSLAGKIHNLVAAGDFATISHVLGDRIETVMRSYVPFEQQASLRHYQGSVNEMRRRSAGALPKETDSERATP</sequence>
<dbReference type="GO" id="GO:0003677">
    <property type="term" value="F:DNA binding"/>
    <property type="evidence" value="ECO:0007669"/>
    <property type="project" value="InterPro"/>
</dbReference>
<keyword evidence="1" id="KW-0233">DNA recombination</keyword>
<dbReference type="InterPro" id="IPR013762">
    <property type="entry name" value="Integrase-like_cat_sf"/>
</dbReference>
<organism evidence="4">
    <name type="scientific">uncultured Rhodospirillales bacterium HF4000_24M03</name>
    <dbReference type="NCBI Taxonomy" id="710788"/>
    <lineage>
        <taxon>Bacteria</taxon>
        <taxon>Pseudomonadati</taxon>
        <taxon>Pseudomonadota</taxon>
        <taxon>Alphaproteobacteria</taxon>
        <taxon>Rhodospirillales</taxon>
        <taxon>environmental samples</taxon>
    </lineage>
</organism>
<evidence type="ECO:0000256" key="1">
    <source>
        <dbReference type="ARBA" id="ARBA00023172"/>
    </source>
</evidence>
<protein>
    <recommendedName>
        <fullName evidence="3">Tyr recombinase domain-containing protein</fullName>
    </recommendedName>
</protein>
<dbReference type="InterPro" id="IPR002104">
    <property type="entry name" value="Integrase_catalytic"/>
</dbReference>
<feature type="compositionally biased region" description="Basic and acidic residues" evidence="2">
    <location>
        <begin position="519"/>
        <end position="528"/>
    </location>
</feature>
<evidence type="ECO:0000256" key="2">
    <source>
        <dbReference type="SAM" id="MobiDB-lite"/>
    </source>
</evidence>
<evidence type="ECO:0000259" key="3">
    <source>
        <dbReference type="PROSITE" id="PS51898"/>
    </source>
</evidence>
<proteinExistence type="predicted"/>
<dbReference type="PROSITE" id="PS51898">
    <property type="entry name" value="TYR_RECOMBINASE"/>
    <property type="match status" value="1"/>
</dbReference>
<dbReference type="Pfam" id="PF00589">
    <property type="entry name" value="Phage_integrase"/>
    <property type="match status" value="1"/>
</dbReference>
<dbReference type="Gene3D" id="1.10.443.10">
    <property type="entry name" value="Intergrase catalytic core"/>
    <property type="match status" value="1"/>
</dbReference>
<dbReference type="SUPFAM" id="SSF56349">
    <property type="entry name" value="DNA breaking-rejoining enzymes"/>
    <property type="match status" value="1"/>
</dbReference>
<dbReference type="EMBL" id="GU474895">
    <property type="protein sequence ID" value="ADI18623.1"/>
    <property type="molecule type" value="Genomic_DNA"/>
</dbReference>